<evidence type="ECO:0008006" key="3">
    <source>
        <dbReference type="Google" id="ProtNLM"/>
    </source>
</evidence>
<sequence>MQIRARSSFGGIPAEEHKIIAGSTGFPLGTFPVRYLGMPLMSGKLSKTDCQVLVEKITTRIRGWNSKSLSYDGRIQLISSVISSVLQYWMSVFLLPQSVLKGFEAICNMFLWGVVNNGTRAKALVAWEYVVALKAERVVLE</sequence>
<evidence type="ECO:0000313" key="2">
    <source>
        <dbReference type="Proteomes" id="UP001497516"/>
    </source>
</evidence>
<evidence type="ECO:0000313" key="1">
    <source>
        <dbReference type="EMBL" id="CAL1382659.1"/>
    </source>
</evidence>
<organism evidence="1 2">
    <name type="scientific">Linum trigynum</name>
    <dbReference type="NCBI Taxonomy" id="586398"/>
    <lineage>
        <taxon>Eukaryota</taxon>
        <taxon>Viridiplantae</taxon>
        <taxon>Streptophyta</taxon>
        <taxon>Embryophyta</taxon>
        <taxon>Tracheophyta</taxon>
        <taxon>Spermatophyta</taxon>
        <taxon>Magnoliopsida</taxon>
        <taxon>eudicotyledons</taxon>
        <taxon>Gunneridae</taxon>
        <taxon>Pentapetalae</taxon>
        <taxon>rosids</taxon>
        <taxon>fabids</taxon>
        <taxon>Malpighiales</taxon>
        <taxon>Linaceae</taxon>
        <taxon>Linum</taxon>
    </lineage>
</organism>
<keyword evidence="2" id="KW-1185">Reference proteome</keyword>
<protein>
    <recommendedName>
        <fullName evidence="3">Reverse transcriptase</fullName>
    </recommendedName>
</protein>
<gene>
    <name evidence="1" type="ORF">LTRI10_LOCUS23974</name>
</gene>
<dbReference type="PANTHER" id="PTHR33116:SF80">
    <property type="entry name" value="REVERSE TRANSCRIPTASE ZINC-BINDING DOMAIN-CONTAINING PROTEIN"/>
    <property type="match status" value="1"/>
</dbReference>
<reference evidence="1 2" key="1">
    <citation type="submission" date="2024-04" db="EMBL/GenBank/DDBJ databases">
        <authorList>
            <person name="Fracassetti M."/>
        </authorList>
    </citation>
    <scope>NUCLEOTIDE SEQUENCE [LARGE SCALE GENOMIC DNA]</scope>
</reference>
<proteinExistence type="predicted"/>
<dbReference type="PANTHER" id="PTHR33116">
    <property type="entry name" value="REVERSE TRANSCRIPTASE ZINC-BINDING DOMAIN-CONTAINING PROTEIN-RELATED-RELATED"/>
    <property type="match status" value="1"/>
</dbReference>
<dbReference type="EMBL" id="OZ034817">
    <property type="protein sequence ID" value="CAL1382659.1"/>
    <property type="molecule type" value="Genomic_DNA"/>
</dbReference>
<name>A0AAV2EA11_9ROSI</name>
<accession>A0AAV2EA11</accession>
<dbReference type="Proteomes" id="UP001497516">
    <property type="component" value="Chromosome 4"/>
</dbReference>
<dbReference type="AlphaFoldDB" id="A0AAV2EA11"/>